<dbReference type="PANTHER" id="PTHR11742">
    <property type="entry name" value="MANNOSYL-OLIGOSACCHARIDE ALPHA-1,2-MANNOSIDASE-RELATED"/>
    <property type="match status" value="1"/>
</dbReference>
<feature type="active site" evidence="10">
    <location>
        <position position="462"/>
    </location>
</feature>
<sequence length="575" mass="65673">MSFAIPRNVPNFEAKTSRESEDSKWRAKSRDLPYYKDKPYRSVHGGRMPRRRKAIVIGLVFIAVFYLVYQFGKSSKDGRLPSIPSLRGGPKTWGERQQAVKQAFERSWAGYRKYGWGLDEYHPLSKGGKNMGPKPLGWIIVDSLDTMAIMGLKAQLNDARDWVKNVLDYDMDYEVNTFETTIRMLGGLLSAYYLTKDQLYLNKAKDLGERLVGAFDSPSGIPYASVNLRTGRGKESHADMGASSTAEAATVQLELKYLSMLTGDAKYWKLAEKVHAVIDSNHSPDGLVPIFIQPGTGKFQGRLIRLGSRGDSYYEYLIKMYLQTGMEEDVYRQMYDEAVNGIKKNLVETSYPNQLTYIAELENGVGGPTVPKMDHLVCFAGGMFALGATHGNLVETSRREAWSTVQESDLQLGRELTRSCYEMYARTETGLAPEIAIFNRDPEKTEDFHIKLADAHNLQRPETVESLFVLWRVTKNPVYREWGWKIFEAFEKYTRVEGDAGYTSLDNVRKIPPKRRDNMESFWLSETLKYLYLLFDDSDQLPLTDVVFNTEAHPFPIFSMSKENFVTGWHREKSR</sequence>
<dbReference type="GO" id="GO:0036503">
    <property type="term" value="P:ERAD pathway"/>
    <property type="evidence" value="ECO:0007669"/>
    <property type="project" value="UniProtKB-ARBA"/>
</dbReference>
<dbReference type="GO" id="GO:0004571">
    <property type="term" value="F:mannosyl-oligosaccharide 1,2-alpha-mannosidase activity"/>
    <property type="evidence" value="ECO:0007669"/>
    <property type="project" value="UniProtKB-EC"/>
</dbReference>
<evidence type="ECO:0000256" key="15">
    <source>
        <dbReference type="SAM" id="Phobius"/>
    </source>
</evidence>
<keyword evidence="7 12" id="KW-1015">Disulfide bond</keyword>
<gene>
    <name evidence="16" type="ORF">GNLVRS02_ARAD1A14542g</name>
</gene>
<dbReference type="GO" id="GO:0016020">
    <property type="term" value="C:membrane"/>
    <property type="evidence" value="ECO:0007669"/>
    <property type="project" value="InterPro"/>
</dbReference>
<name>A0A060SY93_BLAAD</name>
<reference evidence="16" key="1">
    <citation type="submission" date="2014-02" db="EMBL/GenBank/DDBJ databases">
        <authorList>
            <person name="Genoscope - CEA"/>
        </authorList>
    </citation>
    <scope>NUCLEOTIDE SEQUENCE</scope>
    <source>
        <strain evidence="16">LS3</strain>
    </source>
</reference>
<evidence type="ECO:0000256" key="6">
    <source>
        <dbReference type="ARBA" id="ARBA00022837"/>
    </source>
</evidence>
<feature type="binding site" evidence="11">
    <location>
        <position position="550"/>
    </location>
    <ligand>
        <name>Ca(2+)</name>
        <dbReference type="ChEBI" id="CHEBI:29108"/>
    </ligand>
</feature>
<dbReference type="GO" id="GO:0005509">
    <property type="term" value="F:calcium ion binding"/>
    <property type="evidence" value="ECO:0007669"/>
    <property type="project" value="InterPro"/>
</dbReference>
<feature type="disulfide bond" evidence="12">
    <location>
        <begin position="378"/>
        <end position="420"/>
    </location>
</feature>
<dbReference type="InterPro" id="IPR050749">
    <property type="entry name" value="Glycosyl_Hydrolase_47"/>
</dbReference>
<feature type="compositionally biased region" description="Basic and acidic residues" evidence="14">
    <location>
        <begin position="15"/>
        <end position="25"/>
    </location>
</feature>
<evidence type="ECO:0000256" key="14">
    <source>
        <dbReference type="SAM" id="MobiDB-lite"/>
    </source>
</evidence>
<feature type="transmembrane region" description="Helical" evidence="15">
    <location>
        <begin position="54"/>
        <end position="72"/>
    </location>
</feature>
<feature type="active site" evidence="10">
    <location>
        <position position="311"/>
    </location>
</feature>
<dbReference type="InterPro" id="IPR012341">
    <property type="entry name" value="6hp_glycosidase-like_sf"/>
</dbReference>
<protein>
    <recommendedName>
        <fullName evidence="13">alpha-1,2-Mannosidase</fullName>
        <ecNumber evidence="13">3.2.1.-</ecNumber>
    </recommendedName>
</protein>
<keyword evidence="5 13" id="KW-0378">Hydrolase</keyword>
<proteinExistence type="inferred from homology"/>
<dbReference type="InterPro" id="IPR036026">
    <property type="entry name" value="Seven-hairpin_glycosidases"/>
</dbReference>
<evidence type="ECO:0000313" key="16">
    <source>
        <dbReference type="EMBL" id="CDP33668.1"/>
    </source>
</evidence>
<evidence type="ECO:0000256" key="13">
    <source>
        <dbReference type="RuleBase" id="RU361193"/>
    </source>
</evidence>
<comment type="cofactor">
    <cofactor evidence="1 11">
        <name>Ca(2+)</name>
        <dbReference type="ChEBI" id="CHEBI:29108"/>
    </cofactor>
</comment>
<keyword evidence="13" id="KW-0326">Glycosidase</keyword>
<evidence type="ECO:0000256" key="1">
    <source>
        <dbReference type="ARBA" id="ARBA00001913"/>
    </source>
</evidence>
<feature type="active site" description="Proton donor" evidence="10">
    <location>
        <position position="434"/>
    </location>
</feature>
<evidence type="ECO:0000256" key="11">
    <source>
        <dbReference type="PIRSR" id="PIRSR601382-2"/>
    </source>
</evidence>
<keyword evidence="15" id="KW-1133">Transmembrane helix</keyword>
<evidence type="ECO:0000256" key="9">
    <source>
        <dbReference type="ARBA" id="ARBA00048605"/>
    </source>
</evidence>
<evidence type="ECO:0000256" key="7">
    <source>
        <dbReference type="ARBA" id="ARBA00023157"/>
    </source>
</evidence>
<dbReference type="PRINTS" id="PR00747">
    <property type="entry name" value="GLYHDRLASE47"/>
</dbReference>
<dbReference type="GO" id="GO:0005975">
    <property type="term" value="P:carbohydrate metabolic process"/>
    <property type="evidence" value="ECO:0007669"/>
    <property type="project" value="InterPro"/>
</dbReference>
<evidence type="ECO:0000256" key="8">
    <source>
        <dbReference type="ARBA" id="ARBA00047669"/>
    </source>
</evidence>
<organism evidence="16">
    <name type="scientific">Blastobotrys adeninivorans</name>
    <name type="common">Yeast</name>
    <name type="synonym">Arxula adeninivorans</name>
    <dbReference type="NCBI Taxonomy" id="409370"/>
    <lineage>
        <taxon>Eukaryota</taxon>
        <taxon>Fungi</taxon>
        <taxon>Dikarya</taxon>
        <taxon>Ascomycota</taxon>
        <taxon>Saccharomycotina</taxon>
        <taxon>Dipodascomycetes</taxon>
        <taxon>Dipodascales</taxon>
        <taxon>Trichomonascaceae</taxon>
        <taxon>Blastobotrys</taxon>
    </lineage>
</organism>
<evidence type="ECO:0000256" key="2">
    <source>
        <dbReference type="ARBA" id="ARBA00004922"/>
    </source>
</evidence>
<comment type="catalytic activity">
    <reaction evidence="9">
        <text>N(4)-(alpha-D-Man-(1-&gt;2)-alpha-D-Man-(1-&gt;2)-alpha-D-Man-(1-&gt;3)-[alpha-D-Man-(1-&gt;2)-alpha-D-Man-(1-&gt;3)-[alpha-D-Man-(1-&gt;2)-alpha-D-Man-(1-&gt;6)]-alpha-D-Man-(1-&gt;6)]-beta-D-Man-(1-&gt;4)-beta-D-GlcNAc-(1-&gt;4)-beta-D-GlcNAc)-L-asparaginyl-[protein] (N-glucan mannose isomer 9A1,2,3B1,2,3) + 4 H2O = N(4)-(alpha-D-Man-(1-&gt;3)-[alpha-D-Man-(1-&gt;3)-[alpha-D-Man-(1-&gt;6)]-alpha-D-Man-(1-&gt;6)]-beta-D-Man-(1-&gt;4)-beta-D-GlcNAc-(1-&gt;4)-beta-D-GlcNAc)-L-asparaginyl-[protein] (N-glucan mannose isomer 5A1,2) + 4 beta-D-mannose</text>
        <dbReference type="Rhea" id="RHEA:56008"/>
        <dbReference type="Rhea" id="RHEA-COMP:14356"/>
        <dbReference type="Rhea" id="RHEA-COMP:14367"/>
        <dbReference type="ChEBI" id="CHEBI:15377"/>
        <dbReference type="ChEBI" id="CHEBI:28563"/>
        <dbReference type="ChEBI" id="CHEBI:59087"/>
        <dbReference type="ChEBI" id="CHEBI:139493"/>
        <dbReference type="EC" id="3.2.1.113"/>
    </reaction>
</comment>
<dbReference type="Pfam" id="PF01532">
    <property type="entry name" value="Glyco_hydro_47"/>
    <property type="match status" value="1"/>
</dbReference>
<dbReference type="EMBL" id="HG937691">
    <property type="protein sequence ID" value="CDP33668.1"/>
    <property type="molecule type" value="Genomic_DNA"/>
</dbReference>
<evidence type="ECO:0000256" key="5">
    <source>
        <dbReference type="ARBA" id="ARBA00022801"/>
    </source>
</evidence>
<dbReference type="EC" id="3.2.1.-" evidence="13"/>
<comment type="pathway">
    <text evidence="2">Protein modification; protein glycosylation.</text>
</comment>
<feature type="active site" description="Proton donor" evidence="10">
    <location>
        <position position="179"/>
    </location>
</feature>
<dbReference type="PhylomeDB" id="A0A060SY93"/>
<keyword evidence="15" id="KW-0812">Transmembrane</keyword>
<dbReference type="GO" id="GO:0005783">
    <property type="term" value="C:endoplasmic reticulum"/>
    <property type="evidence" value="ECO:0007669"/>
    <property type="project" value="TreeGrafter"/>
</dbReference>
<dbReference type="SUPFAM" id="SSF48225">
    <property type="entry name" value="Seven-hairpin glycosidases"/>
    <property type="match status" value="1"/>
</dbReference>
<dbReference type="PANTHER" id="PTHR11742:SF55">
    <property type="entry name" value="ENDOPLASMIC RETICULUM MANNOSYL-OLIGOSACCHARIDE 1,2-ALPHA-MANNOSIDASE"/>
    <property type="match status" value="1"/>
</dbReference>
<keyword evidence="6 11" id="KW-0106">Calcium</keyword>
<dbReference type="AlphaFoldDB" id="A0A060SY93"/>
<feature type="region of interest" description="Disordered" evidence="14">
    <location>
        <begin position="1"/>
        <end position="25"/>
    </location>
</feature>
<dbReference type="InterPro" id="IPR001382">
    <property type="entry name" value="Glyco_hydro_47"/>
</dbReference>
<comment type="catalytic activity">
    <reaction evidence="8">
        <text>N(4)-(alpha-D-Man-(1-&gt;2)-alpha-D-Man-(1-&gt;2)-alpha-D-Man-(1-&gt;3)-[alpha-D-Man-(1-&gt;3)-[alpha-D-Man-(1-&gt;2)-alpha-D-Man-(1-&gt;6)]-alpha-D-Man-(1-&gt;6)]-beta-D-Man-(1-&gt;4)-beta-D-GlcNAc-(1-&gt;4)-beta-D-GlcNAc)-L-asparaginyl-[protein] (N-glucan mannose isomer 8A1,2,3B1,3) + 3 H2O = N(4)-(alpha-D-Man-(1-&gt;3)-[alpha-D-Man-(1-&gt;3)-[alpha-D-Man-(1-&gt;6)]-alpha-D-Man-(1-&gt;6)]-beta-D-Man-(1-&gt;4)-beta-D-GlcNAc-(1-&gt;4)-beta-D-GlcNAc)-L-asparaginyl-[protein] (N-glucan mannose isomer 5A1,2) + 3 beta-D-mannose</text>
        <dbReference type="Rhea" id="RHEA:56028"/>
        <dbReference type="Rhea" id="RHEA-COMP:14358"/>
        <dbReference type="Rhea" id="RHEA-COMP:14367"/>
        <dbReference type="ChEBI" id="CHEBI:15377"/>
        <dbReference type="ChEBI" id="CHEBI:28563"/>
        <dbReference type="ChEBI" id="CHEBI:59087"/>
        <dbReference type="ChEBI" id="CHEBI:60628"/>
        <dbReference type="EC" id="3.2.1.113"/>
    </reaction>
</comment>
<reference evidence="16" key="2">
    <citation type="submission" date="2014-06" db="EMBL/GenBank/DDBJ databases">
        <title>The complete genome of Blastobotrys (Arxula) adeninivorans LS3 - a yeast of biotechnological interest.</title>
        <authorList>
            <person name="Kunze G."/>
            <person name="Gaillardin C."/>
            <person name="Czernicka M."/>
            <person name="Durrens P."/>
            <person name="Martin T."/>
            <person name="Boer E."/>
            <person name="Gabaldon T."/>
            <person name="Cruz J."/>
            <person name="Talla E."/>
            <person name="Marck C."/>
            <person name="Goffeau A."/>
            <person name="Barbe V."/>
            <person name="Baret P."/>
            <person name="Baronian K."/>
            <person name="Beier S."/>
            <person name="Bleykasten C."/>
            <person name="Bode R."/>
            <person name="Casaregola S."/>
            <person name="Despons L."/>
            <person name="Fairhead C."/>
            <person name="Giersberg M."/>
            <person name="Gierski P."/>
            <person name="Hahnel U."/>
            <person name="Hartmann A."/>
            <person name="Jankowska D."/>
            <person name="Jubin C."/>
            <person name="Jung P."/>
            <person name="Lafontaine I."/>
            <person name="Leh-Louis V."/>
            <person name="Lemaire M."/>
            <person name="Marcet-Houben M."/>
            <person name="Mascher M."/>
            <person name="Morel G."/>
            <person name="Richard G.-F."/>
            <person name="Riechen J."/>
            <person name="Sacerdot C."/>
            <person name="Sarkar A."/>
            <person name="Savel G."/>
            <person name="Schacherer J."/>
            <person name="Sherman D."/>
            <person name="Straub M.-L."/>
            <person name="Stein N."/>
            <person name="Thierry A."/>
            <person name="Trautwein-Schult A."/>
            <person name="Westhof E."/>
            <person name="Worch S."/>
            <person name="Dujon B."/>
            <person name="Souciet J.-L."/>
            <person name="Wincker P."/>
            <person name="Scholz U."/>
            <person name="Neuveglise N."/>
        </authorList>
    </citation>
    <scope>NUCLEOTIDE SEQUENCE</scope>
    <source>
        <strain evidence="16">LS3</strain>
    </source>
</reference>
<evidence type="ECO:0000256" key="12">
    <source>
        <dbReference type="PIRSR" id="PIRSR601382-3"/>
    </source>
</evidence>
<evidence type="ECO:0000256" key="4">
    <source>
        <dbReference type="ARBA" id="ARBA00022723"/>
    </source>
</evidence>
<evidence type="ECO:0000256" key="10">
    <source>
        <dbReference type="PIRSR" id="PIRSR601382-1"/>
    </source>
</evidence>
<keyword evidence="15" id="KW-0472">Membrane</keyword>
<evidence type="ECO:0000256" key="3">
    <source>
        <dbReference type="ARBA" id="ARBA00007658"/>
    </source>
</evidence>
<accession>A0A060SY93</accession>
<dbReference type="Gene3D" id="1.50.10.10">
    <property type="match status" value="1"/>
</dbReference>
<keyword evidence="4 11" id="KW-0479">Metal-binding</keyword>
<comment type="similarity">
    <text evidence="3 13">Belongs to the glycosyl hydrolase 47 family.</text>
</comment>